<feature type="transmembrane region" description="Helical" evidence="1">
    <location>
        <begin position="203"/>
        <end position="228"/>
    </location>
</feature>
<protein>
    <submittedName>
        <fullName evidence="2">Putative iron-regulated membrane protein</fullName>
    </submittedName>
</protein>
<gene>
    <name evidence="2" type="ORF">EDC65_2624</name>
</gene>
<comment type="caution">
    <text evidence="2">The sequence shown here is derived from an EMBL/GenBank/DDBJ whole genome shotgun (WGS) entry which is preliminary data.</text>
</comment>
<keyword evidence="1" id="KW-0812">Transmembrane</keyword>
<evidence type="ECO:0000313" key="2">
    <source>
        <dbReference type="EMBL" id="ROP90766.1"/>
    </source>
</evidence>
<dbReference type="RefSeq" id="WP_123690164.1">
    <property type="nucleotide sequence ID" value="NZ_AP019700.1"/>
</dbReference>
<feature type="transmembrane region" description="Helical" evidence="1">
    <location>
        <begin position="350"/>
        <end position="375"/>
    </location>
</feature>
<sequence>MAATAPGRGRLRRAVALVHRWLGLALGVLVAFVGLTGSLIVFQPEIDRWLAPALHRVEPGAPVSLDQMLATATAAHPGGPPGFVNLRLPREPGQAASVLMKDRFGPGSQPFQEAFVDPGSARLLGVRAPEDRLVGFLIGLHAHLLVGDHSWGETAVGFLGIALILFCASGLYMWWPRRGGLRGAVTVRAGQGSYWFNYDLHKLAGALMVVPLLASGLTGLVLVFPGYVRPPLKAVMDTPPPPRAPRSEAVAGVSPIAVDHAVAIALATLPDAVPTMVQVPQGPAANGTIQVRLRRPDDRRQHYADGGAVVHVDRFSGAVRAVFRSEERPVGGRLLHEWILPTHTGEIAGLAGRVLMCLAGLAPALLFGTGLFLWLRRRRARRQRRSARMAGAVRA</sequence>
<accession>A0A3N1LK09</accession>
<evidence type="ECO:0000313" key="3">
    <source>
        <dbReference type="Proteomes" id="UP000278222"/>
    </source>
</evidence>
<keyword evidence="3" id="KW-1185">Reference proteome</keyword>
<keyword evidence="1" id="KW-0472">Membrane</keyword>
<dbReference type="PANTHER" id="PTHR34219">
    <property type="entry name" value="IRON-REGULATED INNER MEMBRANE PROTEIN-RELATED"/>
    <property type="match status" value="1"/>
</dbReference>
<reference evidence="2 3" key="1">
    <citation type="submission" date="2018-11" db="EMBL/GenBank/DDBJ databases">
        <title>Genomic Encyclopedia of Type Strains, Phase IV (KMG-IV): sequencing the most valuable type-strain genomes for metagenomic binning, comparative biology and taxonomic classification.</title>
        <authorList>
            <person name="Goeker M."/>
        </authorList>
    </citation>
    <scope>NUCLEOTIDE SEQUENCE [LARGE SCALE GENOMIC DNA]</scope>
    <source>
        <strain evidence="2 3">DSM 5900</strain>
    </source>
</reference>
<dbReference type="PANTHER" id="PTHR34219:SF3">
    <property type="entry name" value="BLL7967 PROTEIN"/>
    <property type="match status" value="1"/>
</dbReference>
<dbReference type="InterPro" id="IPR005625">
    <property type="entry name" value="PepSY-ass_TM"/>
</dbReference>
<dbReference type="EMBL" id="RJKX01000014">
    <property type="protein sequence ID" value="ROP90766.1"/>
    <property type="molecule type" value="Genomic_DNA"/>
</dbReference>
<dbReference type="Pfam" id="PF03929">
    <property type="entry name" value="PepSY_TM"/>
    <property type="match status" value="1"/>
</dbReference>
<proteinExistence type="predicted"/>
<keyword evidence="1" id="KW-1133">Transmembrane helix</keyword>
<dbReference type="Proteomes" id="UP000278222">
    <property type="component" value="Unassembled WGS sequence"/>
</dbReference>
<organism evidence="2 3">
    <name type="scientific">Stella humosa</name>
    <dbReference type="NCBI Taxonomy" id="94"/>
    <lineage>
        <taxon>Bacteria</taxon>
        <taxon>Pseudomonadati</taxon>
        <taxon>Pseudomonadota</taxon>
        <taxon>Alphaproteobacteria</taxon>
        <taxon>Rhodospirillales</taxon>
        <taxon>Stellaceae</taxon>
        <taxon>Stella</taxon>
    </lineage>
</organism>
<dbReference type="OrthoDB" id="9791166at2"/>
<name>A0A3N1LK09_9PROT</name>
<dbReference type="AlphaFoldDB" id="A0A3N1LK09"/>
<feature type="transmembrane region" description="Helical" evidence="1">
    <location>
        <begin position="155"/>
        <end position="175"/>
    </location>
</feature>
<evidence type="ECO:0000256" key="1">
    <source>
        <dbReference type="SAM" id="Phobius"/>
    </source>
</evidence>
<feature type="transmembrane region" description="Helical" evidence="1">
    <location>
        <begin position="21"/>
        <end position="42"/>
    </location>
</feature>